<dbReference type="RefSeq" id="WP_206595357.1">
    <property type="nucleotide sequence ID" value="NZ_JAFKCS010000018.1"/>
</dbReference>
<gene>
    <name evidence="1" type="ORF">J0A65_16165</name>
</gene>
<dbReference type="Gene3D" id="1.10.3210.10">
    <property type="entry name" value="Hypothetical protein af1432"/>
    <property type="match status" value="1"/>
</dbReference>
<reference evidence="1 2" key="1">
    <citation type="submission" date="2021-03" db="EMBL/GenBank/DDBJ databases">
        <title>novel species isolated from a fishpond in China.</title>
        <authorList>
            <person name="Lu H."/>
            <person name="Cai Z."/>
        </authorList>
    </citation>
    <scope>NUCLEOTIDE SEQUENCE [LARGE SCALE GENOMIC DNA]</scope>
    <source>
        <strain evidence="1 2">Y57</strain>
    </source>
</reference>
<sequence length="551" mass="62056">MSLELSVLVELTQALTQTESLAEREGFSTTFLQHCQQIASLTKVASKQSEPFYALLVLRVHCLSDKAQHALNYLVATQLLCQRMSVNEHTAHTLLSAAVCSVFCPVQQHQALLDWLKQRNHSLWYSSLIALTRILPHMHKRRVQSALSRLQALQRLMLLAALLSDNKSHPNGLRGQLQYWAPKLPPSFVPLLDSLFPFPGLLPPGTAVRLPDKTSALILSLTADGYLVRHISSPAQLKTVPVWQLHQEEVQEVLATQVVENIEELGLRWDAQWHNMQSQTEAISACSKSSYPIAQPPAKLIVIQDLLGHAEPDLDKLARHIADEGFLAHQLNEDASRRARLKLQFVEVKHALLFQGLARTRHLLIQQALLSRVNQHYFPLQESLLQMTQVLVNSMEVLANQNGTAEHGEVKTLGYFACAGLFTNTWLKGRVKLPQSASPNYSLTGLLAVPQADELIKHAIALAQGWKQDSQLIQALRYHASPAPQIPRPARRLGCLLGLGLLMTRQIWFGESETTEMDYYQEAMAYLRLSPARWQYLKWQTVEVTHCYCPR</sequence>
<dbReference type="SUPFAM" id="SSF109604">
    <property type="entry name" value="HD-domain/PDEase-like"/>
    <property type="match status" value="1"/>
</dbReference>
<accession>A0ABS3D0K1</accession>
<evidence type="ECO:0000313" key="2">
    <source>
        <dbReference type="Proteomes" id="UP000663992"/>
    </source>
</evidence>
<name>A0ABS3D0K1_9ALTE</name>
<dbReference type="EMBL" id="JAFKCS010000018">
    <property type="protein sequence ID" value="MBN7821409.1"/>
    <property type="molecule type" value="Genomic_DNA"/>
</dbReference>
<organism evidence="1 2">
    <name type="scientific">Bowmanella yangjiangensis</name>
    <dbReference type="NCBI Taxonomy" id="2811230"/>
    <lineage>
        <taxon>Bacteria</taxon>
        <taxon>Pseudomonadati</taxon>
        <taxon>Pseudomonadota</taxon>
        <taxon>Gammaproteobacteria</taxon>
        <taxon>Alteromonadales</taxon>
        <taxon>Alteromonadaceae</taxon>
        <taxon>Bowmanella</taxon>
    </lineage>
</organism>
<proteinExistence type="predicted"/>
<evidence type="ECO:0000313" key="1">
    <source>
        <dbReference type="EMBL" id="MBN7821409.1"/>
    </source>
</evidence>
<keyword evidence="2" id="KW-1185">Reference proteome</keyword>
<dbReference type="Proteomes" id="UP000663992">
    <property type="component" value="Unassembled WGS sequence"/>
</dbReference>
<protein>
    <recommendedName>
        <fullName evidence="3">HDOD domain-containing protein</fullName>
    </recommendedName>
</protein>
<evidence type="ECO:0008006" key="3">
    <source>
        <dbReference type="Google" id="ProtNLM"/>
    </source>
</evidence>
<comment type="caution">
    <text evidence="1">The sequence shown here is derived from an EMBL/GenBank/DDBJ whole genome shotgun (WGS) entry which is preliminary data.</text>
</comment>